<dbReference type="Gene3D" id="3.30.2350.10">
    <property type="entry name" value="Pseudouridine synthase"/>
    <property type="match status" value="1"/>
</dbReference>
<dbReference type="InterPro" id="IPR006224">
    <property type="entry name" value="PsdUridine_synth_RluA-like_CS"/>
</dbReference>
<dbReference type="EMBL" id="JAPHEH010000001">
    <property type="protein sequence ID" value="MDG4475167.1"/>
    <property type="molecule type" value="Genomic_DNA"/>
</dbReference>
<comment type="function">
    <text evidence="4">Responsible for synthesis of pseudouridine from uracil.</text>
</comment>
<reference evidence="6" key="2">
    <citation type="submission" date="2022-10" db="EMBL/GenBank/DDBJ databases">
        <authorList>
            <person name="Aronson H.S."/>
        </authorList>
    </citation>
    <scope>NUCLEOTIDE SEQUENCE</scope>
    <source>
        <strain evidence="6">RS19-109</strain>
    </source>
</reference>
<evidence type="ECO:0000259" key="5">
    <source>
        <dbReference type="Pfam" id="PF00849"/>
    </source>
</evidence>
<organism evidence="6 7">
    <name type="scientific">Thiovibrio frasassiensis</name>
    <dbReference type="NCBI Taxonomy" id="2984131"/>
    <lineage>
        <taxon>Bacteria</taxon>
        <taxon>Pseudomonadati</taxon>
        <taxon>Thermodesulfobacteriota</taxon>
        <taxon>Desulfobulbia</taxon>
        <taxon>Desulfobulbales</taxon>
        <taxon>Thiovibrionaceae</taxon>
        <taxon>Thiovibrio</taxon>
    </lineage>
</organism>
<dbReference type="PANTHER" id="PTHR21600:SF44">
    <property type="entry name" value="RIBOSOMAL LARGE SUBUNIT PSEUDOURIDINE SYNTHASE D"/>
    <property type="match status" value="1"/>
</dbReference>
<dbReference type="Pfam" id="PF00849">
    <property type="entry name" value="PseudoU_synth_2"/>
    <property type="match status" value="1"/>
</dbReference>
<dbReference type="PANTHER" id="PTHR21600">
    <property type="entry name" value="MITOCHONDRIAL RNA PSEUDOURIDINE SYNTHASE"/>
    <property type="match status" value="1"/>
</dbReference>
<keyword evidence="2 4" id="KW-0413">Isomerase</keyword>
<evidence type="ECO:0000256" key="1">
    <source>
        <dbReference type="ARBA" id="ARBA00010876"/>
    </source>
</evidence>
<dbReference type="InterPro" id="IPR006145">
    <property type="entry name" value="PsdUridine_synth_RsuA/RluA"/>
</dbReference>
<dbReference type="Proteomes" id="UP001154240">
    <property type="component" value="Unassembled WGS sequence"/>
</dbReference>
<evidence type="ECO:0000313" key="7">
    <source>
        <dbReference type="Proteomes" id="UP001154240"/>
    </source>
</evidence>
<dbReference type="InterPro" id="IPR050188">
    <property type="entry name" value="RluA_PseudoU_synthase"/>
</dbReference>
<comment type="catalytic activity">
    <reaction evidence="4">
        <text>a uridine in RNA = a pseudouridine in RNA</text>
        <dbReference type="Rhea" id="RHEA:48348"/>
        <dbReference type="Rhea" id="RHEA-COMP:12068"/>
        <dbReference type="Rhea" id="RHEA-COMP:12069"/>
        <dbReference type="ChEBI" id="CHEBI:65314"/>
        <dbReference type="ChEBI" id="CHEBI:65315"/>
    </reaction>
</comment>
<evidence type="ECO:0000256" key="3">
    <source>
        <dbReference type="PIRSR" id="PIRSR606225-1"/>
    </source>
</evidence>
<dbReference type="NCBIfam" id="TIGR00005">
    <property type="entry name" value="rluA_subfam"/>
    <property type="match status" value="1"/>
</dbReference>
<comment type="similarity">
    <text evidence="1 4">Belongs to the pseudouridine synthase RluA family.</text>
</comment>
<protein>
    <recommendedName>
        <fullName evidence="4">Pseudouridine synthase</fullName>
        <ecNumber evidence="4">5.4.99.-</ecNumber>
    </recommendedName>
</protein>
<dbReference type="PROSITE" id="PS01129">
    <property type="entry name" value="PSI_RLU"/>
    <property type="match status" value="1"/>
</dbReference>
<dbReference type="SUPFAM" id="SSF55120">
    <property type="entry name" value="Pseudouridine synthase"/>
    <property type="match status" value="1"/>
</dbReference>
<evidence type="ECO:0000256" key="2">
    <source>
        <dbReference type="ARBA" id="ARBA00023235"/>
    </source>
</evidence>
<dbReference type="AlphaFoldDB" id="A0A9X4MEI0"/>
<dbReference type="EC" id="5.4.99.-" evidence="4"/>
<accession>A0A9X4MEI0</accession>
<dbReference type="RefSeq" id="WP_307632142.1">
    <property type="nucleotide sequence ID" value="NZ_JAPHEH010000001.1"/>
</dbReference>
<dbReference type="GO" id="GO:0000455">
    <property type="term" value="P:enzyme-directed rRNA pseudouridine synthesis"/>
    <property type="evidence" value="ECO:0007669"/>
    <property type="project" value="TreeGrafter"/>
</dbReference>
<gene>
    <name evidence="6" type="ORF">OLX77_03210</name>
</gene>
<reference evidence="6" key="1">
    <citation type="journal article" date="2022" name="bioRxiv">
        <title>Thiovibrio frasassiensisgen. nov., sp. nov., an autotrophic, elemental sulfur disproportionating bacterium isolated from sulfidic karst sediment, and proposal of Thiovibrionaceae fam. nov.</title>
        <authorList>
            <person name="Aronson H."/>
            <person name="Thomas C."/>
            <person name="Bhattacharyya M."/>
            <person name="Eckstein S."/>
            <person name="Jensen S."/>
            <person name="Barco R."/>
            <person name="Macalady J."/>
            <person name="Amend J."/>
        </authorList>
    </citation>
    <scope>NUCLEOTIDE SEQUENCE</scope>
    <source>
        <strain evidence="6">RS19-109</strain>
    </source>
</reference>
<dbReference type="GO" id="GO:0003723">
    <property type="term" value="F:RNA binding"/>
    <property type="evidence" value="ECO:0007669"/>
    <property type="project" value="InterPro"/>
</dbReference>
<feature type="active site" evidence="3">
    <location>
        <position position="130"/>
    </location>
</feature>
<evidence type="ECO:0000313" key="6">
    <source>
        <dbReference type="EMBL" id="MDG4475167.1"/>
    </source>
</evidence>
<name>A0A9X4MEI0_9BACT</name>
<sequence>MMERKNSVRIQPQQVGQQLLDFISQRFTYRSREEWQAELTAHRFLLNDTEARGDAVLAAGDRLVYLMDALIEPPVATDYTILHEDDDLLVIDKPAPLPCHPGGRFFAHTLWALLKENHGFDNPRLINRLDRETSGLVLVAKNKAAARLCQAQFIQHTVEKVYLVVVEGDFPDTPIGVEAIGWLGVDPESAIRKKMRFYPTQNDAPPGAAESSTEFHRISTASNGSLSLVAAKPHTGRCHQIRATLLHLGFPVVGDKLYGLDEQLFLRFKEGHLSATDHTLLRIPRQALHAASLRLNHPTTGKELEFSAPLPSALQGLLAGR</sequence>
<dbReference type="InterPro" id="IPR006225">
    <property type="entry name" value="PsdUridine_synth_RluC/D"/>
</dbReference>
<dbReference type="InterPro" id="IPR020103">
    <property type="entry name" value="PsdUridine_synth_cat_dom_sf"/>
</dbReference>
<proteinExistence type="inferred from homology"/>
<comment type="caution">
    <text evidence="6">The sequence shown here is derived from an EMBL/GenBank/DDBJ whole genome shotgun (WGS) entry which is preliminary data.</text>
</comment>
<keyword evidence="7" id="KW-1185">Reference proteome</keyword>
<dbReference type="GO" id="GO:0009982">
    <property type="term" value="F:pseudouridine synthase activity"/>
    <property type="evidence" value="ECO:0007669"/>
    <property type="project" value="InterPro"/>
</dbReference>
<evidence type="ECO:0000256" key="4">
    <source>
        <dbReference type="RuleBase" id="RU362028"/>
    </source>
</evidence>
<dbReference type="GO" id="GO:0140098">
    <property type="term" value="F:catalytic activity, acting on RNA"/>
    <property type="evidence" value="ECO:0007669"/>
    <property type="project" value="UniProtKB-ARBA"/>
</dbReference>
<feature type="domain" description="Pseudouridine synthase RsuA/RluA-like" evidence="5">
    <location>
        <begin position="87"/>
        <end position="246"/>
    </location>
</feature>